<keyword evidence="3" id="KW-1185">Reference proteome</keyword>
<gene>
    <name evidence="2" type="ORF">GKA01_20180</name>
</gene>
<proteinExistence type="predicted"/>
<name>A0A511BAM2_9PROT</name>
<organism evidence="2 3">
    <name type="scientific">Gluconobacter kanchanaburiensis NBRC 103587</name>
    <dbReference type="NCBI Taxonomy" id="1307948"/>
    <lineage>
        <taxon>Bacteria</taxon>
        <taxon>Pseudomonadati</taxon>
        <taxon>Pseudomonadota</taxon>
        <taxon>Alphaproteobacteria</taxon>
        <taxon>Acetobacterales</taxon>
        <taxon>Acetobacteraceae</taxon>
        <taxon>Gluconobacter</taxon>
    </lineage>
</organism>
<sequence length="78" mass="8624">MGHTAGCSQKGQSGPKLDQITAQDTHTFPNIPVSLGVFRNEVRYPSDTPEVFRCEGLFYDEGAISQGLVRPFYGMRSE</sequence>
<comment type="caution">
    <text evidence="2">The sequence shown here is derived from an EMBL/GenBank/DDBJ whole genome shotgun (WGS) entry which is preliminary data.</text>
</comment>
<evidence type="ECO:0000313" key="2">
    <source>
        <dbReference type="EMBL" id="GEK96821.1"/>
    </source>
</evidence>
<feature type="compositionally biased region" description="Polar residues" evidence="1">
    <location>
        <begin position="1"/>
        <end position="12"/>
    </location>
</feature>
<reference evidence="2 3" key="1">
    <citation type="submission" date="2019-07" db="EMBL/GenBank/DDBJ databases">
        <title>Whole genome shotgun sequence of Gluconobacter kanchanaburiensis NBRC 103587.</title>
        <authorList>
            <person name="Hosoyama A."/>
            <person name="Uohara A."/>
            <person name="Ohji S."/>
            <person name="Ichikawa N."/>
        </authorList>
    </citation>
    <scope>NUCLEOTIDE SEQUENCE [LARGE SCALE GENOMIC DNA]</scope>
    <source>
        <strain evidence="2 3">NBRC 103587</strain>
    </source>
</reference>
<evidence type="ECO:0000256" key="1">
    <source>
        <dbReference type="SAM" id="MobiDB-lite"/>
    </source>
</evidence>
<dbReference type="AlphaFoldDB" id="A0A511BAM2"/>
<accession>A0A511BAM2</accession>
<dbReference type="EMBL" id="BJVA01000012">
    <property type="protein sequence ID" value="GEK96821.1"/>
    <property type="molecule type" value="Genomic_DNA"/>
</dbReference>
<evidence type="ECO:0000313" key="3">
    <source>
        <dbReference type="Proteomes" id="UP000321079"/>
    </source>
</evidence>
<dbReference type="Proteomes" id="UP000321079">
    <property type="component" value="Unassembled WGS sequence"/>
</dbReference>
<feature type="region of interest" description="Disordered" evidence="1">
    <location>
        <begin position="1"/>
        <end position="21"/>
    </location>
</feature>
<protein>
    <submittedName>
        <fullName evidence="2">Uncharacterized protein</fullName>
    </submittedName>
</protein>